<feature type="region of interest" description="Disordered" evidence="4">
    <location>
        <begin position="341"/>
        <end position="360"/>
    </location>
</feature>
<keyword evidence="3" id="KW-0677">Repeat</keyword>
<evidence type="ECO:0000256" key="4">
    <source>
        <dbReference type="SAM" id="MobiDB-lite"/>
    </source>
</evidence>
<evidence type="ECO:0000313" key="5">
    <source>
        <dbReference type="EMBL" id="CBJ27385.1"/>
    </source>
</evidence>
<proteinExistence type="predicted"/>
<name>D7G5T8_ECTSI</name>
<evidence type="ECO:0000313" key="6">
    <source>
        <dbReference type="Proteomes" id="UP000002630"/>
    </source>
</evidence>
<accession>D7G5T8</accession>
<dbReference type="EMBL" id="FN648894">
    <property type="protein sequence ID" value="CBJ27385.1"/>
    <property type="molecule type" value="Genomic_DNA"/>
</dbReference>
<sequence>MPSHEEAKPHLRPVLSLTDKKRYPMGSGKALYLSHSQGDHLEKRWVPGDPPKTASVDVASKAAAAAAVAAGGAVAVAVAAAAAGAAQAAAGAVIAKQASAAGEAADLYATARAFLMENPEFQHIWVSAACMPPRLREQKWRGAVPSAAGSNMFEHLHPGALVACDAVLVAPPERESMSYIAEQRARYSDLEMYSTSPWKALEGVIMQLMNSVSFYAFRLGKKLIFAGPYPAYPEEPQPSPLDLRRGSAPASIVGADSPVGGRMATESPVDRAKAAAKLMFSKGTRMGWNSKSDMSAGDSLEDGRWNGWDGGGGRSTAGSTPTASVTTASVSDFSGGRSFYGGGGDVSRRRRSTPTEGSRIERAVAEALDRLGINGTHSPPERNWRGVLQPCFVLRKTRQDVEKYSDAQGALKQAMCSLSVSIDQAEEFFLVWKYLASLGPCASNDRLAVLNLLVFAVSVADGYCCPRRPSDFVGRVLAESLVTPGHLDLWMKDLSPDDSRNILRAVSAAGKKLSILTVGSSHTAGAGVGSFLRGHPSLRELELEWEGVRDLSSIAQALGEHKSLTRLNLTHNEIGPRGALQLAAALRNNKSLTELDLRENSLGPSGMKAIADALASNETMRTLHLQDNAIGDDGVIAMTEALMRNGRLRTVCLDGNKVSDEGAKVICIAIKMNLALKMLSLSRNALPDESKRALQDAWSERELEDGESRSGMFLDQAAEGTASGRGWNSTLPLAEGVFVSTRPGLGPVGIGGGILVSPTRDQRGSETSMMKPPTGSSDDGNGSRTGGDDGGLLPRFSPVGEQFARKPLW</sequence>
<dbReference type="SMART" id="SM00368">
    <property type="entry name" value="LRR_RI"/>
    <property type="match status" value="5"/>
</dbReference>
<dbReference type="GO" id="GO:0031267">
    <property type="term" value="F:small GTPase binding"/>
    <property type="evidence" value="ECO:0007669"/>
    <property type="project" value="TreeGrafter"/>
</dbReference>
<dbReference type="OrthoDB" id="120976at2759"/>
<protein>
    <submittedName>
        <fullName evidence="5">Hypothetical leucine rich repeat protein</fullName>
    </submittedName>
</protein>
<dbReference type="GO" id="GO:0048471">
    <property type="term" value="C:perinuclear region of cytoplasm"/>
    <property type="evidence" value="ECO:0007669"/>
    <property type="project" value="TreeGrafter"/>
</dbReference>
<dbReference type="SUPFAM" id="SSF52047">
    <property type="entry name" value="RNI-like"/>
    <property type="match status" value="1"/>
</dbReference>
<dbReference type="PANTHER" id="PTHR24113:SF12">
    <property type="entry name" value="RAN GTPASE-ACTIVATING PROTEIN 1"/>
    <property type="match status" value="1"/>
</dbReference>
<feature type="region of interest" description="Disordered" evidence="4">
    <location>
        <begin position="290"/>
        <end position="330"/>
    </location>
</feature>
<dbReference type="GO" id="GO:0006913">
    <property type="term" value="P:nucleocytoplasmic transport"/>
    <property type="evidence" value="ECO:0007669"/>
    <property type="project" value="TreeGrafter"/>
</dbReference>
<evidence type="ECO:0000256" key="3">
    <source>
        <dbReference type="ARBA" id="ARBA00022737"/>
    </source>
</evidence>
<dbReference type="EMBL" id="FN649751">
    <property type="protein sequence ID" value="CBJ27385.1"/>
    <property type="molecule type" value="Genomic_DNA"/>
</dbReference>
<keyword evidence="6" id="KW-1185">Reference proteome</keyword>
<keyword evidence="2" id="KW-0433">Leucine-rich repeat</keyword>
<gene>
    <name evidence="5" type="ORF">Esi_0067_0098</name>
</gene>
<feature type="compositionally biased region" description="Low complexity" evidence="4">
    <location>
        <begin position="316"/>
        <end position="330"/>
    </location>
</feature>
<dbReference type="Gene3D" id="3.80.10.10">
    <property type="entry name" value="Ribonuclease Inhibitor"/>
    <property type="match status" value="2"/>
</dbReference>
<dbReference type="Pfam" id="PF13516">
    <property type="entry name" value="LRR_6"/>
    <property type="match status" value="3"/>
</dbReference>
<evidence type="ECO:0000256" key="2">
    <source>
        <dbReference type="ARBA" id="ARBA00022614"/>
    </source>
</evidence>
<dbReference type="InterPro" id="IPR001611">
    <property type="entry name" value="Leu-rich_rpt"/>
</dbReference>
<dbReference type="STRING" id="2880.D7G5T8"/>
<dbReference type="InterPro" id="IPR032675">
    <property type="entry name" value="LRR_dom_sf"/>
</dbReference>
<dbReference type="GO" id="GO:0005634">
    <property type="term" value="C:nucleus"/>
    <property type="evidence" value="ECO:0007669"/>
    <property type="project" value="TreeGrafter"/>
</dbReference>
<evidence type="ECO:0000256" key="1">
    <source>
        <dbReference type="ARBA" id="ARBA00022468"/>
    </source>
</evidence>
<keyword evidence="1" id="KW-0343">GTPase activation</keyword>
<organism evidence="5 6">
    <name type="scientific">Ectocarpus siliculosus</name>
    <name type="common">Brown alga</name>
    <name type="synonym">Conferva siliculosa</name>
    <dbReference type="NCBI Taxonomy" id="2880"/>
    <lineage>
        <taxon>Eukaryota</taxon>
        <taxon>Sar</taxon>
        <taxon>Stramenopiles</taxon>
        <taxon>Ochrophyta</taxon>
        <taxon>PX clade</taxon>
        <taxon>Phaeophyceae</taxon>
        <taxon>Ectocarpales</taxon>
        <taxon>Ectocarpaceae</taxon>
        <taxon>Ectocarpus</taxon>
    </lineage>
</organism>
<dbReference type="GO" id="GO:0005829">
    <property type="term" value="C:cytosol"/>
    <property type="evidence" value="ECO:0007669"/>
    <property type="project" value="TreeGrafter"/>
</dbReference>
<feature type="region of interest" description="Disordered" evidence="4">
    <location>
        <begin position="750"/>
        <end position="809"/>
    </location>
</feature>
<dbReference type="InParanoid" id="D7G5T8"/>
<dbReference type="AlphaFoldDB" id="D7G5T8"/>
<dbReference type="eggNOG" id="KOG4308">
    <property type="taxonomic scope" value="Eukaryota"/>
</dbReference>
<reference evidence="5 6" key="1">
    <citation type="journal article" date="2010" name="Nature">
        <title>The Ectocarpus genome and the independent evolution of multicellularity in brown algae.</title>
        <authorList>
            <person name="Cock J.M."/>
            <person name="Sterck L."/>
            <person name="Rouze P."/>
            <person name="Scornet D."/>
            <person name="Allen A.E."/>
            <person name="Amoutzias G."/>
            <person name="Anthouard V."/>
            <person name="Artiguenave F."/>
            <person name="Aury J.M."/>
            <person name="Badger J.H."/>
            <person name="Beszteri B."/>
            <person name="Billiau K."/>
            <person name="Bonnet E."/>
            <person name="Bothwell J.H."/>
            <person name="Bowler C."/>
            <person name="Boyen C."/>
            <person name="Brownlee C."/>
            <person name="Carrano C.J."/>
            <person name="Charrier B."/>
            <person name="Cho G.Y."/>
            <person name="Coelho S.M."/>
            <person name="Collen J."/>
            <person name="Corre E."/>
            <person name="Da Silva C."/>
            <person name="Delage L."/>
            <person name="Delaroque N."/>
            <person name="Dittami S.M."/>
            <person name="Doulbeau S."/>
            <person name="Elias M."/>
            <person name="Farnham G."/>
            <person name="Gachon C.M."/>
            <person name="Gschloessl B."/>
            <person name="Heesch S."/>
            <person name="Jabbari K."/>
            <person name="Jubin C."/>
            <person name="Kawai H."/>
            <person name="Kimura K."/>
            <person name="Kloareg B."/>
            <person name="Kupper F.C."/>
            <person name="Lang D."/>
            <person name="Le Bail A."/>
            <person name="Leblanc C."/>
            <person name="Lerouge P."/>
            <person name="Lohr M."/>
            <person name="Lopez P.J."/>
            <person name="Martens C."/>
            <person name="Maumus F."/>
            <person name="Michel G."/>
            <person name="Miranda-Saavedra D."/>
            <person name="Morales J."/>
            <person name="Moreau H."/>
            <person name="Motomura T."/>
            <person name="Nagasato C."/>
            <person name="Napoli C.A."/>
            <person name="Nelson D.R."/>
            <person name="Nyvall-Collen P."/>
            <person name="Peters A.F."/>
            <person name="Pommier C."/>
            <person name="Potin P."/>
            <person name="Poulain J."/>
            <person name="Quesneville H."/>
            <person name="Read B."/>
            <person name="Rensing S.A."/>
            <person name="Ritter A."/>
            <person name="Rousvoal S."/>
            <person name="Samanta M."/>
            <person name="Samson G."/>
            <person name="Schroeder D.C."/>
            <person name="Segurens B."/>
            <person name="Strittmatter M."/>
            <person name="Tonon T."/>
            <person name="Tregear J.W."/>
            <person name="Valentin K."/>
            <person name="von Dassow P."/>
            <person name="Yamagishi T."/>
            <person name="Van de Peer Y."/>
            <person name="Wincker P."/>
        </authorList>
    </citation>
    <scope>NUCLEOTIDE SEQUENCE [LARGE SCALE GENOMIC DNA]</scope>
    <source>
        <strain evidence="6">Ec32 / CCAP1310/4</strain>
    </source>
</reference>
<dbReference type="PANTHER" id="PTHR24113">
    <property type="entry name" value="RAN GTPASE-ACTIVATING PROTEIN 1"/>
    <property type="match status" value="1"/>
</dbReference>
<dbReference type="GO" id="GO:0005096">
    <property type="term" value="F:GTPase activator activity"/>
    <property type="evidence" value="ECO:0007669"/>
    <property type="project" value="UniProtKB-KW"/>
</dbReference>
<dbReference type="InterPro" id="IPR027038">
    <property type="entry name" value="RanGap"/>
</dbReference>
<dbReference type="Proteomes" id="UP000002630">
    <property type="component" value="Linkage Group LG26"/>
</dbReference>